<dbReference type="RefSeq" id="WP_179930149.1">
    <property type="nucleotide sequence ID" value="NZ_JACCDF010000006.1"/>
</dbReference>
<comment type="caution">
    <text evidence="2">The sequence shown here is derived from an EMBL/GenBank/DDBJ whole genome shotgun (WGS) entry which is preliminary data.</text>
</comment>
<dbReference type="Proteomes" id="UP000586119">
    <property type="component" value="Unassembled WGS sequence"/>
</dbReference>
<dbReference type="EMBL" id="JACCDF010000006">
    <property type="protein sequence ID" value="NYS60822.1"/>
    <property type="molecule type" value="Genomic_DNA"/>
</dbReference>
<protein>
    <submittedName>
        <fullName evidence="2">Uncharacterized protein</fullName>
    </submittedName>
</protein>
<evidence type="ECO:0000313" key="2">
    <source>
        <dbReference type="EMBL" id="NYS60822.1"/>
    </source>
</evidence>
<evidence type="ECO:0000313" key="3">
    <source>
        <dbReference type="Proteomes" id="UP000586119"/>
    </source>
</evidence>
<gene>
    <name evidence="2" type="ORF">HZS81_08625</name>
</gene>
<reference evidence="2 3" key="1">
    <citation type="journal article" date="2015" name="Int. J. Syst. Evol. Microbiol.">
        <title>Halomonas salicampi sp. nov., a halotolerant and alkalitolerant bacterium isolated from a saltern soil.</title>
        <authorList>
            <person name="Lee J.C."/>
            <person name="Kim Y.S."/>
            <person name="Yun B.S."/>
            <person name="Whang K.S."/>
        </authorList>
    </citation>
    <scope>NUCLEOTIDE SEQUENCE [LARGE SCALE GENOMIC DNA]</scope>
    <source>
        <strain evidence="2 3">BH103</strain>
    </source>
</reference>
<feature type="region of interest" description="Disordered" evidence="1">
    <location>
        <begin position="1"/>
        <end position="47"/>
    </location>
</feature>
<name>A0A7Z0LKU6_9GAMM</name>
<organism evidence="2 3">
    <name type="scientific">Vreelandella salicampi</name>
    <dbReference type="NCBI Taxonomy" id="1449798"/>
    <lineage>
        <taxon>Bacteria</taxon>
        <taxon>Pseudomonadati</taxon>
        <taxon>Pseudomonadota</taxon>
        <taxon>Gammaproteobacteria</taxon>
        <taxon>Oceanospirillales</taxon>
        <taxon>Halomonadaceae</taxon>
        <taxon>Vreelandella</taxon>
    </lineage>
</organism>
<feature type="region of interest" description="Disordered" evidence="1">
    <location>
        <begin position="53"/>
        <end position="72"/>
    </location>
</feature>
<accession>A0A7Z0LKU6</accession>
<sequence>MGRWLHRVQATGGSDTATLPEEKNQKSVGHLPYKTYESPSVGSVGKAQDAFGENQKSASNHPPKTPKRPLVGLGGEVHGAFSEKYATRQEVETMLAALRHVGHDLKEVEPLARTVMRNLTRAAAAEMAAVLDDLFHTAPTRDVARTQCRRVLSDPQALAAAKAVWPNLALLNDDEGDTHANLT</sequence>
<dbReference type="AlphaFoldDB" id="A0A7Z0LKU6"/>
<proteinExistence type="predicted"/>
<evidence type="ECO:0000256" key="1">
    <source>
        <dbReference type="SAM" id="MobiDB-lite"/>
    </source>
</evidence>
<keyword evidence="3" id="KW-1185">Reference proteome</keyword>